<dbReference type="Gene3D" id="2.160.20.120">
    <property type="match status" value="1"/>
</dbReference>
<dbReference type="EMBL" id="FONQ01000002">
    <property type="protein sequence ID" value="SFE52911.1"/>
    <property type="molecule type" value="Genomic_DNA"/>
</dbReference>
<dbReference type="Pfam" id="PF10988">
    <property type="entry name" value="DUF2807"/>
    <property type="match status" value="1"/>
</dbReference>
<feature type="domain" description="Putative auto-transporter adhesin head GIN" evidence="2">
    <location>
        <begin position="26"/>
        <end position="205"/>
    </location>
</feature>
<dbReference type="RefSeq" id="WP_091203324.1">
    <property type="nucleotide sequence ID" value="NZ_FONQ01000002.1"/>
</dbReference>
<accession>A0A1I2B9U7</accession>
<feature type="chain" id="PRO_5011790158" evidence="1">
    <location>
        <begin position="21"/>
        <end position="222"/>
    </location>
</feature>
<keyword evidence="4" id="KW-1185">Reference proteome</keyword>
<keyword evidence="1" id="KW-0732">Signal</keyword>
<name>A0A1I2B9U7_9FLAO</name>
<evidence type="ECO:0000313" key="4">
    <source>
        <dbReference type="Proteomes" id="UP000198596"/>
    </source>
</evidence>
<reference evidence="4" key="1">
    <citation type="submission" date="2016-10" db="EMBL/GenBank/DDBJ databases">
        <authorList>
            <person name="Varghese N."/>
            <person name="Submissions S."/>
        </authorList>
    </citation>
    <scope>NUCLEOTIDE SEQUENCE [LARGE SCALE GENOMIC DNA]</scope>
    <source>
        <strain evidence="4">CGMCC 1.9227</strain>
    </source>
</reference>
<organism evidence="3 4">
    <name type="scientific">Flavobacterium xueshanense</name>
    <dbReference type="NCBI Taxonomy" id="935223"/>
    <lineage>
        <taxon>Bacteria</taxon>
        <taxon>Pseudomonadati</taxon>
        <taxon>Bacteroidota</taxon>
        <taxon>Flavobacteriia</taxon>
        <taxon>Flavobacteriales</taxon>
        <taxon>Flavobacteriaceae</taxon>
        <taxon>Flavobacterium</taxon>
    </lineage>
</organism>
<evidence type="ECO:0000256" key="1">
    <source>
        <dbReference type="SAM" id="SignalP"/>
    </source>
</evidence>
<sequence length="222" mass="23865">MKKLMIIAFVFLSQLTNAQATRNLGDFDEVKVFDKINVKLIESSENKIVVTGARADEVETVNKNGELKIRMPFPQLLSGEDIMVKLYFKNLESIAVSEGSYVSSEKDFKQTSLDLNAKSGGEINLDIDVDKVSVKANAGGIVTLSGKAKNQDVVITSGGILNAKDLETSQTTISVAAGGKSEIHASTLVDAKVRAGGSIFIYGKPKHINTKVFIGGTIIEKN</sequence>
<dbReference type="InterPro" id="IPR021255">
    <property type="entry name" value="DUF2807"/>
</dbReference>
<feature type="signal peptide" evidence="1">
    <location>
        <begin position="1"/>
        <end position="20"/>
    </location>
</feature>
<evidence type="ECO:0000313" key="3">
    <source>
        <dbReference type="EMBL" id="SFE52911.1"/>
    </source>
</evidence>
<dbReference type="OrthoDB" id="704821at2"/>
<protein>
    <submittedName>
        <fullName evidence="3">Putative auto-transporter adhesin, head GIN domain</fullName>
    </submittedName>
</protein>
<dbReference type="Proteomes" id="UP000198596">
    <property type="component" value="Unassembled WGS sequence"/>
</dbReference>
<proteinExistence type="predicted"/>
<evidence type="ECO:0000259" key="2">
    <source>
        <dbReference type="Pfam" id="PF10988"/>
    </source>
</evidence>
<gene>
    <name evidence="3" type="ORF">SAMN04488131_102275</name>
</gene>
<dbReference type="STRING" id="935223.SAMN04488131_102275"/>
<dbReference type="AlphaFoldDB" id="A0A1I2B9U7"/>